<dbReference type="AlphaFoldDB" id="A0A8B3TE96"/>
<evidence type="ECO:0008006" key="3">
    <source>
        <dbReference type="Google" id="ProtNLM"/>
    </source>
</evidence>
<dbReference type="Proteomes" id="UP000294229">
    <property type="component" value="Unassembled WGS sequence"/>
</dbReference>
<comment type="caution">
    <text evidence="1">The sequence shown here is derived from an EMBL/GenBank/DDBJ whole genome shotgun (WGS) entry which is preliminary data.</text>
</comment>
<dbReference type="InterPro" id="IPR043078">
    <property type="entry name" value="Sialyltransferase_N"/>
</dbReference>
<sequence length="426" mass="49789">MLMGGGNNYMRKIITFFSLFFSISAWCQKMEIYLDYASLPSLNMILNLVENKNNEKAERIIGFERFDFNKEILNSFSKERIEFSKVSILDIKEFSDKLYLNIEKSDTPVDLIIHTNLDHSVRSLLSIFKTLSPLFHKINIEKLYLYDDGSGNYVDLYQHRQENISAILIEAQKKLKDALENRETDADKLHSLTRYTWHKIFPTEYILLRPDYLDIDEKMQPLKHFLSDTIVSMDLSRFSHFSKKQKELFLKITHFDQNIFNELNIGTKNKEYKTFIFTGTTTWEKDKKKRLNNAKLQTEILESFIKPNGKFYLGNDIKIFFKGHPKGDDINDYIINKTGAEKVPANIPFEVLMMTNSLPDYVGGIMSTVYFSLPPKNIDKVIFLGSEKIKNENDAKSQTLSKLMLMLNVITPEQIFFEEMPNPINF</sequence>
<dbReference type="Pfam" id="PF11477">
    <property type="entry name" value="PM0188"/>
    <property type="match status" value="1"/>
</dbReference>
<name>A0A8B3TE96_AVIPA</name>
<dbReference type="Gene3D" id="3.40.50.11110">
    <property type="entry name" value="Sialyltransferase, C-terminal GT-B Rossman nucleotide-binding domain"/>
    <property type="match status" value="1"/>
</dbReference>
<organism evidence="1 2">
    <name type="scientific">Avibacterium paragallinarum</name>
    <name type="common">Haemophilus gallinarum</name>
    <dbReference type="NCBI Taxonomy" id="728"/>
    <lineage>
        <taxon>Bacteria</taxon>
        <taxon>Pseudomonadati</taxon>
        <taxon>Pseudomonadota</taxon>
        <taxon>Gammaproteobacteria</taxon>
        <taxon>Pasteurellales</taxon>
        <taxon>Pasteurellaceae</taxon>
        <taxon>Avibacterium</taxon>
    </lineage>
</organism>
<dbReference type="EMBL" id="RQXS01000076">
    <property type="protein sequence ID" value="RZN55937.1"/>
    <property type="molecule type" value="Genomic_DNA"/>
</dbReference>
<dbReference type="SUPFAM" id="SSF53756">
    <property type="entry name" value="UDP-Glycosyltransferase/glycogen phosphorylase"/>
    <property type="match status" value="1"/>
</dbReference>
<evidence type="ECO:0000313" key="1">
    <source>
        <dbReference type="EMBL" id="RZN55937.1"/>
    </source>
</evidence>
<accession>A0A8B3TE96</accession>
<proteinExistence type="predicted"/>
<reference evidence="1 2" key="1">
    <citation type="submission" date="2018-11" db="EMBL/GenBank/DDBJ databases">
        <title>Sequencing Av. paragallinarum serogroups.</title>
        <authorList>
            <person name="Hellmuth J.E."/>
            <person name="Boucher C.E."/>
            <person name="Cason E.D."/>
        </authorList>
    </citation>
    <scope>NUCLEOTIDE SEQUENCE [LARGE SCALE GENOMIC DNA]</scope>
    <source>
        <strain evidence="1 2">SA-3</strain>
    </source>
</reference>
<dbReference type="Gene3D" id="3.40.50.11120">
    <property type="entry name" value="Sialyltransferase, N-terminal GT-B Rossman nucleotide-binding domain"/>
    <property type="match status" value="1"/>
</dbReference>
<evidence type="ECO:0000313" key="2">
    <source>
        <dbReference type="Proteomes" id="UP000294229"/>
    </source>
</evidence>
<protein>
    <recommendedName>
        <fullName evidence="3">Sialyltransferase PMO188</fullName>
    </recommendedName>
</protein>
<gene>
    <name evidence="1" type="ORF">EIG79_10850</name>
</gene>
<dbReference type="InterPro" id="IPR021574">
    <property type="entry name" value="PM0188"/>
</dbReference>